<dbReference type="Proteomes" id="UP000194236">
    <property type="component" value="Unassembled WGS sequence"/>
</dbReference>
<keyword evidence="3" id="KW-1185">Reference proteome</keyword>
<sequence length="166" mass="17595">MNGYVGGGQPQAPMGGYGAPPPPPMYGGNPMGYGGNGMYGTTSNVGIEKTITVGTDQNLANGYGNQYGASQRSGYTLPVIEAKGSGANAMPSMTMSTASSNTQPMVPMLPPMPVPMIPPHMMMPPPMAMFMPPPFPPQNGQFFPFGQYMPPMNFPQQQQQQQQSKN</sequence>
<organism evidence="2 3">
    <name type="scientific">Euroglyphus maynei</name>
    <name type="common">Mayne's house dust mite</name>
    <dbReference type="NCBI Taxonomy" id="6958"/>
    <lineage>
        <taxon>Eukaryota</taxon>
        <taxon>Metazoa</taxon>
        <taxon>Ecdysozoa</taxon>
        <taxon>Arthropoda</taxon>
        <taxon>Chelicerata</taxon>
        <taxon>Arachnida</taxon>
        <taxon>Acari</taxon>
        <taxon>Acariformes</taxon>
        <taxon>Sarcoptiformes</taxon>
        <taxon>Astigmata</taxon>
        <taxon>Psoroptidia</taxon>
        <taxon>Analgoidea</taxon>
        <taxon>Pyroglyphidae</taxon>
        <taxon>Pyroglyphinae</taxon>
        <taxon>Euroglyphus</taxon>
    </lineage>
</organism>
<evidence type="ECO:0000313" key="3">
    <source>
        <dbReference type="Proteomes" id="UP000194236"/>
    </source>
</evidence>
<reference evidence="2 3" key="1">
    <citation type="submission" date="2017-03" db="EMBL/GenBank/DDBJ databases">
        <title>Genome Survey of Euroglyphus maynei.</title>
        <authorList>
            <person name="Arlian L.G."/>
            <person name="Morgan M.S."/>
            <person name="Rider S.D."/>
        </authorList>
    </citation>
    <scope>NUCLEOTIDE SEQUENCE [LARGE SCALE GENOMIC DNA]</scope>
    <source>
        <strain evidence="2">Arlian Lab</strain>
        <tissue evidence="2">Whole body</tissue>
    </source>
</reference>
<protein>
    <submittedName>
        <fullName evidence="2">Uncharacterized protein</fullName>
    </submittedName>
</protein>
<dbReference type="EMBL" id="MUJZ01012099">
    <property type="protein sequence ID" value="OTF81722.1"/>
    <property type="molecule type" value="Genomic_DNA"/>
</dbReference>
<gene>
    <name evidence="2" type="ORF">BLA29_012120</name>
</gene>
<feature type="region of interest" description="Disordered" evidence="1">
    <location>
        <begin position="146"/>
        <end position="166"/>
    </location>
</feature>
<dbReference type="AlphaFoldDB" id="A0A1Y3BLN4"/>
<name>A0A1Y3BLN4_EURMA</name>
<comment type="caution">
    <text evidence="2">The sequence shown here is derived from an EMBL/GenBank/DDBJ whole genome shotgun (WGS) entry which is preliminary data.</text>
</comment>
<feature type="compositionally biased region" description="Low complexity" evidence="1">
    <location>
        <begin position="156"/>
        <end position="166"/>
    </location>
</feature>
<proteinExistence type="predicted"/>
<accession>A0A1Y3BLN4</accession>
<evidence type="ECO:0000313" key="2">
    <source>
        <dbReference type="EMBL" id="OTF81722.1"/>
    </source>
</evidence>
<evidence type="ECO:0000256" key="1">
    <source>
        <dbReference type="SAM" id="MobiDB-lite"/>
    </source>
</evidence>